<dbReference type="AlphaFoldDB" id="A0A554JC90"/>
<comment type="caution">
    <text evidence="1">The sequence shown here is derived from an EMBL/GenBank/DDBJ whole genome shotgun (WGS) entry which is preliminary data.</text>
</comment>
<organism evidence="1 2">
    <name type="scientific">Candidatus Doudnabacteria bacterium Gr01-1014_77</name>
    <dbReference type="NCBI Taxonomy" id="2017133"/>
    <lineage>
        <taxon>Bacteria</taxon>
        <taxon>Candidatus Doudnaibacteriota</taxon>
    </lineage>
</organism>
<gene>
    <name evidence="1" type="ORF">G01um101477_270</name>
</gene>
<dbReference type="EMBL" id="VMFF01000019">
    <property type="protein sequence ID" value="TSC65982.1"/>
    <property type="molecule type" value="Genomic_DNA"/>
</dbReference>
<evidence type="ECO:0000313" key="2">
    <source>
        <dbReference type="Proteomes" id="UP000319613"/>
    </source>
</evidence>
<protein>
    <submittedName>
        <fullName evidence="1">Uncharacterized protein</fullName>
    </submittedName>
</protein>
<dbReference type="Proteomes" id="UP000319613">
    <property type="component" value="Unassembled WGS sequence"/>
</dbReference>
<accession>A0A554JC90</accession>
<reference evidence="1 2" key="1">
    <citation type="submission" date="2017-07" db="EMBL/GenBank/DDBJ databases">
        <title>Mechanisms for carbon and nitrogen cycling indicate functional differentiation within the Candidate Phyla Radiation.</title>
        <authorList>
            <person name="Danczak R.E."/>
            <person name="Johnston M.D."/>
            <person name="Kenah C."/>
            <person name="Slattery M."/>
            <person name="Wrighton K.C."/>
            <person name="Wilkins M.J."/>
        </authorList>
    </citation>
    <scope>NUCLEOTIDE SEQUENCE [LARGE SCALE GENOMIC DNA]</scope>
    <source>
        <strain evidence="1">Gr01-1014_77</strain>
    </source>
</reference>
<sequence>MPRHDTVRPMTEGQRVDLTATLIQAMPPLSFADAKNITSNKRAFCKDIRAVFAKYSLEWTANKKLMEWYHFYKNEFGLDLNFAGITIPQRREGFDRLIVVPQGLTIQQVLDKCGEKFPVFTYAGSDFRNLVIVNSRDATHGHYAIRVRDRVEADEEWKDHSAKLLTGVGMKGETLHERLLHELKYFLETGKHLDISSTTLCSGSRDSVGGVFGVHWSDTDRLAIGIYSTADSHDRLRSRQVIDAVAA</sequence>
<evidence type="ECO:0000313" key="1">
    <source>
        <dbReference type="EMBL" id="TSC65982.1"/>
    </source>
</evidence>
<proteinExistence type="predicted"/>
<name>A0A554JC90_9BACT</name>